<dbReference type="InterPro" id="IPR000859">
    <property type="entry name" value="CUB_dom"/>
</dbReference>
<evidence type="ECO:0000313" key="4">
    <source>
        <dbReference type="Proteomes" id="UP000272942"/>
    </source>
</evidence>
<dbReference type="Pfam" id="PF00431">
    <property type="entry name" value="CUB"/>
    <property type="match status" value="1"/>
</dbReference>
<protein>
    <submittedName>
        <fullName evidence="5">CUB domain-containing protein</fullName>
    </submittedName>
</protein>
<reference evidence="5" key="1">
    <citation type="submission" date="2016-06" db="UniProtKB">
        <authorList>
            <consortium name="WormBaseParasite"/>
        </authorList>
    </citation>
    <scope>IDENTIFICATION</scope>
</reference>
<reference evidence="3 4" key="2">
    <citation type="submission" date="2018-11" db="EMBL/GenBank/DDBJ databases">
        <authorList>
            <consortium name="Pathogen Informatics"/>
        </authorList>
    </citation>
    <scope>NUCLEOTIDE SEQUENCE [LARGE SCALE GENOMIC DNA]</scope>
    <source>
        <strain evidence="3 4">Egypt</strain>
    </source>
</reference>
<dbReference type="Proteomes" id="UP000272942">
    <property type="component" value="Unassembled WGS sequence"/>
</dbReference>
<proteinExistence type="predicted"/>
<feature type="domain" description="CUB" evidence="2">
    <location>
        <begin position="116"/>
        <end position="215"/>
    </location>
</feature>
<dbReference type="Gene3D" id="2.60.120.290">
    <property type="entry name" value="Spermadhesin, CUB domain"/>
    <property type="match status" value="1"/>
</dbReference>
<evidence type="ECO:0000259" key="2">
    <source>
        <dbReference type="Pfam" id="PF00431"/>
    </source>
</evidence>
<dbReference type="EMBL" id="UZAN01060280">
    <property type="protein sequence ID" value="VDP92620.1"/>
    <property type="molecule type" value="Genomic_DNA"/>
</dbReference>
<dbReference type="SUPFAM" id="SSF49854">
    <property type="entry name" value="Spermadhesin, CUB domain"/>
    <property type="match status" value="1"/>
</dbReference>
<accession>A0A183B813</accession>
<sequence length="221" mass="23883">MAGENSIICVLQVNCDIAEILTSNLNLSLFVFPSIGQPDTNTQCVKVSYAGNTEPATESTVCGEEGQNMFTADAGKNISVTYKGPNKATKAAIKNFRMYYQLVNDNRCADTPNPPTDKTQSFSVAKSVDTIPTGLLCSWNMPTTSGKKIRVTLDVDSTKTENQCVTVADADKTKTSLICGKEQENTYVSSGKDVVITYGEQDTGKTAVANFKIHYQFGKLS</sequence>
<name>A0A183B813_9TREM</name>
<evidence type="ECO:0000313" key="3">
    <source>
        <dbReference type="EMBL" id="VDP92620.1"/>
    </source>
</evidence>
<dbReference type="AlphaFoldDB" id="A0A183B813"/>
<keyword evidence="4" id="KW-1185">Reference proteome</keyword>
<dbReference type="WBParaSite" id="ECPE_0001538801-mRNA-1">
    <property type="protein sequence ID" value="ECPE_0001538801-mRNA-1"/>
    <property type="gene ID" value="ECPE_0001538801"/>
</dbReference>
<evidence type="ECO:0000256" key="1">
    <source>
        <dbReference type="ARBA" id="ARBA00023157"/>
    </source>
</evidence>
<dbReference type="InterPro" id="IPR035914">
    <property type="entry name" value="Sperma_CUB_dom_sf"/>
</dbReference>
<gene>
    <name evidence="3" type="ORF">ECPE_LOCUS15348</name>
</gene>
<keyword evidence="1" id="KW-1015">Disulfide bond</keyword>
<organism evidence="5">
    <name type="scientific">Echinostoma caproni</name>
    <dbReference type="NCBI Taxonomy" id="27848"/>
    <lineage>
        <taxon>Eukaryota</taxon>
        <taxon>Metazoa</taxon>
        <taxon>Spiralia</taxon>
        <taxon>Lophotrochozoa</taxon>
        <taxon>Platyhelminthes</taxon>
        <taxon>Trematoda</taxon>
        <taxon>Digenea</taxon>
        <taxon>Plagiorchiida</taxon>
        <taxon>Echinostomata</taxon>
        <taxon>Echinostomatoidea</taxon>
        <taxon>Echinostomatidae</taxon>
        <taxon>Echinostoma</taxon>
    </lineage>
</organism>
<evidence type="ECO:0000313" key="5">
    <source>
        <dbReference type="WBParaSite" id="ECPE_0001538801-mRNA-1"/>
    </source>
</evidence>